<proteinExistence type="predicted"/>
<dbReference type="InterPro" id="IPR031657">
    <property type="entry name" value="REPA_OB_2"/>
</dbReference>
<comment type="caution">
    <text evidence="4">The sequence shown here is derived from an EMBL/GenBank/DDBJ whole genome shotgun (WGS) entry which is preliminary data.</text>
</comment>
<dbReference type="Proteomes" id="UP000023152">
    <property type="component" value="Unassembled WGS sequence"/>
</dbReference>
<protein>
    <submittedName>
        <fullName evidence="4">DNA binding protein</fullName>
    </submittedName>
</protein>
<sequence>MANQSEMYWSRDPLRRVEGKDKTRQVFSMTLLDDQGDEVCKQTEENNKEGKKKDSNYIHYHFFFFFKKKVQIRATAFDDLADWYHQVFIKGNVYIIRNGRLALSNKKYTSVRHDYCIILDERTEFEECKKEEEEEEEEEEKKKEDDMNEKYYFAFTEIGKLMTKAKGAFVDVIGYVDEMTELRTIYSTFAGIDILVRTILLVDPSGKVEISLWGETAQQRVTALSRSKGVA</sequence>
<dbReference type="GO" id="GO:0003677">
    <property type="term" value="F:DNA binding"/>
    <property type="evidence" value="ECO:0007669"/>
    <property type="project" value="UniProtKB-KW"/>
</dbReference>
<organism evidence="4 5">
    <name type="scientific">Reticulomyxa filosa</name>
    <dbReference type="NCBI Taxonomy" id="46433"/>
    <lineage>
        <taxon>Eukaryota</taxon>
        <taxon>Sar</taxon>
        <taxon>Rhizaria</taxon>
        <taxon>Retaria</taxon>
        <taxon>Foraminifera</taxon>
        <taxon>Monothalamids</taxon>
        <taxon>Reticulomyxidae</taxon>
        <taxon>Reticulomyxa</taxon>
    </lineage>
</organism>
<feature type="coiled-coil region" evidence="2">
    <location>
        <begin position="118"/>
        <end position="150"/>
    </location>
</feature>
<dbReference type="InterPro" id="IPR012340">
    <property type="entry name" value="NA-bd_OB-fold"/>
</dbReference>
<accession>X6LMV8</accession>
<keyword evidence="1" id="KW-0238">DNA-binding</keyword>
<dbReference type="Gene3D" id="2.40.50.140">
    <property type="entry name" value="Nucleic acid-binding proteins"/>
    <property type="match status" value="2"/>
</dbReference>
<evidence type="ECO:0000313" key="5">
    <source>
        <dbReference type="Proteomes" id="UP000023152"/>
    </source>
</evidence>
<feature type="domain" description="Replication protein A OB" evidence="3">
    <location>
        <begin position="158"/>
        <end position="219"/>
    </location>
</feature>
<evidence type="ECO:0000259" key="3">
    <source>
        <dbReference type="Pfam" id="PF16900"/>
    </source>
</evidence>
<dbReference type="SUPFAM" id="SSF50249">
    <property type="entry name" value="Nucleic acid-binding proteins"/>
    <property type="match status" value="2"/>
</dbReference>
<evidence type="ECO:0000256" key="2">
    <source>
        <dbReference type="SAM" id="Coils"/>
    </source>
</evidence>
<keyword evidence="2" id="KW-0175">Coiled coil</keyword>
<name>X6LMV8_RETFI</name>
<reference evidence="4 5" key="1">
    <citation type="journal article" date="2013" name="Curr. Biol.">
        <title>The Genome of the Foraminiferan Reticulomyxa filosa.</title>
        <authorList>
            <person name="Glockner G."/>
            <person name="Hulsmann N."/>
            <person name="Schleicher M."/>
            <person name="Noegel A.A."/>
            <person name="Eichinger L."/>
            <person name="Gallinger C."/>
            <person name="Pawlowski J."/>
            <person name="Sierra R."/>
            <person name="Euteneuer U."/>
            <person name="Pillet L."/>
            <person name="Moustafa A."/>
            <person name="Platzer M."/>
            <person name="Groth M."/>
            <person name="Szafranski K."/>
            <person name="Schliwa M."/>
        </authorList>
    </citation>
    <scope>NUCLEOTIDE SEQUENCE [LARGE SCALE GENOMIC DNA]</scope>
</reference>
<dbReference type="AlphaFoldDB" id="X6LMV8"/>
<dbReference type="EMBL" id="ASPP01036792">
    <property type="protein sequence ID" value="ETO02060.1"/>
    <property type="molecule type" value="Genomic_DNA"/>
</dbReference>
<dbReference type="OrthoDB" id="1751331at2759"/>
<evidence type="ECO:0000256" key="1">
    <source>
        <dbReference type="ARBA" id="ARBA00023125"/>
    </source>
</evidence>
<gene>
    <name evidence="4" type="ORF">RFI_35376</name>
</gene>
<keyword evidence="5" id="KW-1185">Reference proteome</keyword>
<evidence type="ECO:0000313" key="4">
    <source>
        <dbReference type="EMBL" id="ETO02060.1"/>
    </source>
</evidence>
<dbReference type="Pfam" id="PF16900">
    <property type="entry name" value="REPA_OB_2"/>
    <property type="match status" value="1"/>
</dbReference>